<dbReference type="GO" id="GO:0004519">
    <property type="term" value="F:endonuclease activity"/>
    <property type="evidence" value="ECO:0007669"/>
    <property type="project" value="InterPro"/>
</dbReference>
<dbReference type="InParanoid" id="A0A1B7MDY6"/>
<dbReference type="OrthoDB" id="5424169at2759"/>
<protein>
    <submittedName>
        <fullName evidence="3">Putative maturase</fullName>
    </submittedName>
</protein>
<gene>
    <name evidence="3" type="ORF">K503DRAFT_704781</name>
</gene>
<accession>A0A1B7MDY6</accession>
<dbReference type="GO" id="GO:0005739">
    <property type="term" value="C:mitochondrion"/>
    <property type="evidence" value="ECO:0007669"/>
    <property type="project" value="UniProtKB-ARBA"/>
</dbReference>
<evidence type="ECO:0000313" key="4">
    <source>
        <dbReference type="Proteomes" id="UP000092154"/>
    </source>
</evidence>
<evidence type="ECO:0000259" key="2">
    <source>
        <dbReference type="Pfam" id="PF00961"/>
    </source>
</evidence>
<dbReference type="PANTHER" id="PTHR36181:SF4">
    <property type="entry name" value="LAGLIDADG ENDONUCLEASE"/>
    <property type="match status" value="1"/>
</dbReference>
<proteinExistence type="predicted"/>
<feature type="domain" description="Homing endonuclease LAGLIDADG" evidence="2">
    <location>
        <begin position="284"/>
        <end position="395"/>
    </location>
</feature>
<dbReference type="Gene3D" id="3.10.28.10">
    <property type="entry name" value="Homing endonucleases"/>
    <property type="match status" value="2"/>
</dbReference>
<dbReference type="PANTHER" id="PTHR36181">
    <property type="entry name" value="INTRON-ENCODED ENDONUCLEASE AI3-RELATED"/>
    <property type="match status" value="1"/>
</dbReference>
<dbReference type="InterPro" id="IPR051289">
    <property type="entry name" value="LAGLIDADG_Endonuclease"/>
</dbReference>
<dbReference type="SUPFAM" id="SSF55608">
    <property type="entry name" value="Homing endonucleases"/>
    <property type="match status" value="2"/>
</dbReference>
<dbReference type="InterPro" id="IPR004860">
    <property type="entry name" value="LAGLIDADG_dom"/>
</dbReference>
<dbReference type="EMBL" id="KV449896">
    <property type="protein sequence ID" value="OAX30809.1"/>
    <property type="molecule type" value="Genomic_DNA"/>
</dbReference>
<comment type="function">
    <text evidence="1">Mitochondrial DNA endonuclease involved in intron homing.</text>
</comment>
<dbReference type="STRING" id="1314800.A0A1B7MDY6"/>
<dbReference type="AlphaFoldDB" id="A0A1B7MDY6"/>
<organism evidence="3 4">
    <name type="scientific">Rhizopogon vinicolor AM-OR11-026</name>
    <dbReference type="NCBI Taxonomy" id="1314800"/>
    <lineage>
        <taxon>Eukaryota</taxon>
        <taxon>Fungi</taxon>
        <taxon>Dikarya</taxon>
        <taxon>Basidiomycota</taxon>
        <taxon>Agaricomycotina</taxon>
        <taxon>Agaricomycetes</taxon>
        <taxon>Agaricomycetidae</taxon>
        <taxon>Boletales</taxon>
        <taxon>Suillineae</taxon>
        <taxon>Rhizopogonaceae</taxon>
        <taxon>Rhizopogon</taxon>
    </lineage>
</organism>
<dbReference type="Pfam" id="PF00961">
    <property type="entry name" value="LAGLIDADG_1"/>
    <property type="match status" value="2"/>
</dbReference>
<reference evidence="3 4" key="1">
    <citation type="submission" date="2016-06" db="EMBL/GenBank/DDBJ databases">
        <title>Comparative genomics of the ectomycorrhizal sister species Rhizopogon vinicolor and Rhizopogon vesiculosus (Basidiomycota: Boletales) reveals a divergence of the mating type B locus.</title>
        <authorList>
            <consortium name="DOE Joint Genome Institute"/>
            <person name="Mujic A.B."/>
            <person name="Kuo A."/>
            <person name="Tritt A."/>
            <person name="Lipzen A."/>
            <person name="Chen C."/>
            <person name="Johnson J."/>
            <person name="Sharma A."/>
            <person name="Barry K."/>
            <person name="Grigoriev I.V."/>
            <person name="Spatafora J.W."/>
        </authorList>
    </citation>
    <scope>NUCLEOTIDE SEQUENCE [LARGE SCALE GENOMIC DNA]</scope>
    <source>
        <strain evidence="3 4">AM-OR11-026</strain>
    </source>
</reference>
<feature type="domain" description="Homing endonuclease LAGLIDADG" evidence="2">
    <location>
        <begin position="127"/>
        <end position="226"/>
    </location>
</feature>
<sequence length="415" mass="47736">MCFGKTLSWLKLSNSGNILKLLIPSLIRKYLGGQNNYLGMVTSLEMSENEIDYRGSKSDILSPQPKRISVKEQRVDGSYCIKAKSKLMQLRCTLMGFERNYQVKIPTKQLNSKSFSTSHGKINPWFITGFSDAEASFIISMYKDEKSKLKWRVTPNFSIHIHIKDIAILESIKNTFGVGHVRKNSSSTAVFRVDNIQELLVIVDHFDKYSLLSAKVSDFLLFKQCYFLIKEKKHLTQEGLENLIAIKYYLNKGLTNNLKEAFPNVLPVKRPEYSFNFIPDPFWISGFVSGDSTFCVSIEKSKNKIGRVRLIFGICLHIRDLPLLKGIANYFNLLELSKQSAVESKYKYIYLSTKRETSLLQIRNYSDVVNKMIPFFDLYPILGVKSLDFADFKKVAELIKNKEHLTESGFRQIKK</sequence>
<name>A0A1B7MDY6_9AGAM</name>
<evidence type="ECO:0000256" key="1">
    <source>
        <dbReference type="ARBA" id="ARBA00002670"/>
    </source>
</evidence>
<dbReference type="Proteomes" id="UP000092154">
    <property type="component" value="Unassembled WGS sequence"/>
</dbReference>
<keyword evidence="4" id="KW-1185">Reference proteome</keyword>
<evidence type="ECO:0000313" key="3">
    <source>
        <dbReference type="EMBL" id="OAX30809.1"/>
    </source>
</evidence>
<dbReference type="InterPro" id="IPR027434">
    <property type="entry name" value="Homing_endonucl"/>
</dbReference>